<dbReference type="PANTHER" id="PTHR39639:SF1">
    <property type="entry name" value="DUF262 DOMAIN-CONTAINING PROTEIN"/>
    <property type="match status" value="1"/>
</dbReference>
<accession>A0A251XA86</accession>
<keyword evidence="4" id="KW-1185">Reference proteome</keyword>
<name>A0A251XA86_9GAMM</name>
<keyword evidence="1" id="KW-0175">Coiled coil</keyword>
<evidence type="ECO:0000259" key="2">
    <source>
        <dbReference type="Pfam" id="PF03235"/>
    </source>
</evidence>
<protein>
    <recommendedName>
        <fullName evidence="2">GmrSD restriction endonucleases N-terminal domain-containing protein</fullName>
    </recommendedName>
</protein>
<dbReference type="PANTHER" id="PTHR39639">
    <property type="entry name" value="CHROMOSOME 16, WHOLE GENOME SHOTGUN SEQUENCE"/>
    <property type="match status" value="1"/>
</dbReference>
<organism evidence="3 4">
    <name type="scientific">Thioflexithrix psekupsensis</name>
    <dbReference type="NCBI Taxonomy" id="1570016"/>
    <lineage>
        <taxon>Bacteria</taxon>
        <taxon>Pseudomonadati</taxon>
        <taxon>Pseudomonadota</taxon>
        <taxon>Gammaproteobacteria</taxon>
        <taxon>Thiotrichales</taxon>
        <taxon>Thioflexithrix</taxon>
    </lineage>
</organism>
<evidence type="ECO:0000313" key="4">
    <source>
        <dbReference type="Proteomes" id="UP000194798"/>
    </source>
</evidence>
<gene>
    <name evidence="3" type="ORF">TPSD3_06215</name>
</gene>
<dbReference type="InterPro" id="IPR004919">
    <property type="entry name" value="GmrSD_N"/>
</dbReference>
<comment type="caution">
    <text evidence="3">The sequence shown here is derived from an EMBL/GenBank/DDBJ whole genome shotgun (WGS) entry which is preliminary data.</text>
</comment>
<dbReference type="AlphaFoldDB" id="A0A251XA86"/>
<evidence type="ECO:0000256" key="1">
    <source>
        <dbReference type="SAM" id="Coils"/>
    </source>
</evidence>
<reference evidence="3 4" key="1">
    <citation type="submission" date="2016-12" db="EMBL/GenBank/DDBJ databases">
        <title>Thioflexothrix psekupsii D3 genome sequencing and assembly.</title>
        <authorList>
            <person name="Fomenkov A."/>
            <person name="Vincze T."/>
            <person name="Grabovich M."/>
            <person name="Anton B.P."/>
            <person name="Dubinina G."/>
            <person name="Orlova M."/>
            <person name="Belousova E."/>
            <person name="Roberts R.J."/>
        </authorList>
    </citation>
    <scope>NUCLEOTIDE SEQUENCE [LARGE SCALE GENOMIC DNA]</scope>
    <source>
        <strain evidence="3">D3</strain>
    </source>
</reference>
<feature type="coiled-coil region" evidence="1">
    <location>
        <begin position="284"/>
        <end position="311"/>
    </location>
</feature>
<dbReference type="Proteomes" id="UP000194798">
    <property type="component" value="Unassembled WGS sequence"/>
</dbReference>
<sequence length="409" mass="48483">MQRVKQSKQDIELEEILSGDPFNPDDISIKSKVIAMETILRRLVQNTINLNPDFQRREVWEEDKKSQLIESLMLKIPLPMFYVSEDEKGYLTVIDGLQRLSTLRDFILGGRFLKDRKEIDKGNGFPLFRLEFWKDFNGKTFNELPINLQNRILETEFNFTIIEPNTPEEVKRNIFKRINTGGEPLSAQEIRNALYIGYSTKLLNELAAYSEFEQATGFSVKTERMEDKELILRFLAFWVRDYTDFKKAISVDTFLSNTMIIINAYPDFNNRDFKKLLRENNLPYLEKVDNLKNLNIQIENVENIRSAFKSAMVRAYRLFDKHTFRRSYGENPRKPINKALFEMWSVSLSKLTEQQFYQLLDHKQQLHNEYNLLLEDIDFQFYISRDALKVPAVKERFSKIINLIEKFIQ</sequence>
<dbReference type="Pfam" id="PF03235">
    <property type="entry name" value="GmrSD_N"/>
    <property type="match status" value="1"/>
</dbReference>
<proteinExistence type="predicted"/>
<dbReference type="EMBL" id="MSLT01000012">
    <property type="protein sequence ID" value="OUD14637.1"/>
    <property type="molecule type" value="Genomic_DNA"/>
</dbReference>
<evidence type="ECO:0000313" key="3">
    <source>
        <dbReference type="EMBL" id="OUD14637.1"/>
    </source>
</evidence>
<feature type="domain" description="GmrSD restriction endonucleases N-terminal" evidence="2">
    <location>
        <begin position="42"/>
        <end position="195"/>
    </location>
</feature>